<dbReference type="GeneID" id="88177364"/>
<keyword evidence="4 6" id="KW-0539">Nucleus</keyword>
<dbReference type="PANTHER" id="PTHR13220:SF11">
    <property type="entry name" value="TIMELESS-INTERACTING PROTEIN"/>
    <property type="match status" value="1"/>
</dbReference>
<keyword evidence="3 6" id="KW-0227">DNA damage</keyword>
<feature type="compositionally biased region" description="Polar residues" evidence="8">
    <location>
        <begin position="301"/>
        <end position="310"/>
    </location>
</feature>
<dbReference type="PANTHER" id="PTHR13220">
    <property type="entry name" value="TIMELESS INTERACTING-RELATED"/>
    <property type="match status" value="1"/>
</dbReference>
<proteinExistence type="inferred from homology"/>
<dbReference type="InterPro" id="IPR040038">
    <property type="entry name" value="TIPIN/Csm3/Swi3"/>
</dbReference>
<dbReference type="STRING" id="294750.A0A095C3P1"/>
<dbReference type="GO" id="GO:0031298">
    <property type="term" value="C:replication fork protection complex"/>
    <property type="evidence" value="ECO:0007669"/>
    <property type="project" value="TreeGrafter"/>
</dbReference>
<evidence type="ECO:0000313" key="11">
    <source>
        <dbReference type="Proteomes" id="UP000029445"/>
    </source>
</evidence>
<name>A0A095C3P1_CRYD2</name>
<protein>
    <recommendedName>
        <fullName evidence="6">Chromosome segregation in meiosis protein</fullName>
    </recommendedName>
</protein>
<evidence type="ECO:0000313" key="10">
    <source>
        <dbReference type="EMBL" id="KGB75207.1"/>
    </source>
</evidence>
<gene>
    <name evidence="10" type="ORF">CNBG_1045</name>
</gene>
<feature type="region of interest" description="Disordered" evidence="8">
    <location>
        <begin position="253"/>
        <end position="310"/>
    </location>
</feature>
<accession>A0A095C3P1</accession>
<dbReference type="GO" id="GO:0031297">
    <property type="term" value="P:replication fork processing"/>
    <property type="evidence" value="ECO:0007669"/>
    <property type="project" value="UniProtKB-UniRule"/>
</dbReference>
<comment type="similarity">
    <text evidence="2 6">Belongs to the CSM3 family.</text>
</comment>
<evidence type="ECO:0000256" key="3">
    <source>
        <dbReference type="ARBA" id="ARBA00022763"/>
    </source>
</evidence>
<feature type="domain" description="Chromosome segregation in meiosis protein 3" evidence="9">
    <location>
        <begin position="177"/>
        <end position="257"/>
    </location>
</feature>
<evidence type="ECO:0000256" key="2">
    <source>
        <dbReference type="ARBA" id="ARBA00006075"/>
    </source>
</evidence>
<dbReference type="VEuPathDB" id="FungiDB:CNBG_1045"/>
<reference evidence="10 11" key="2">
    <citation type="journal article" date="2018" name="Proc. Natl. Acad. Sci.">
        <title>RNAi is a critical determinant of centromere evolution in closely related fungi.</title>
        <authorList>
            <person name="Yadav V."/>
            <person name="Sun S."/>
            <person name="Billmyre R.B."/>
            <person name="Thimmappa B.C."/>
            <person name="Shea T."/>
            <person name="Lintner R."/>
            <person name="Bakkeren G."/>
            <person name="Cuomo C.A."/>
            <person name="Heitman J."/>
            <person name="Sanyal K."/>
        </authorList>
    </citation>
    <scope>NUCLEOTIDE SEQUENCE [LARGE SCALE GENOMIC DNA]</scope>
    <source>
        <strain evidence="10 11">R265</strain>
    </source>
</reference>
<dbReference type="HOGENOM" id="CLU_707917_0_0_1"/>
<dbReference type="OrthoDB" id="437078at2759"/>
<dbReference type="InterPro" id="IPR012923">
    <property type="entry name" value="Csm3"/>
</dbReference>
<dbReference type="Pfam" id="PF07962">
    <property type="entry name" value="Swi3"/>
    <property type="match status" value="1"/>
</dbReference>
<feature type="compositionally biased region" description="Basic residues" evidence="8">
    <location>
        <begin position="276"/>
        <end position="288"/>
    </location>
</feature>
<evidence type="ECO:0000256" key="8">
    <source>
        <dbReference type="SAM" id="MobiDB-lite"/>
    </source>
</evidence>
<evidence type="ECO:0000259" key="9">
    <source>
        <dbReference type="Pfam" id="PF07962"/>
    </source>
</evidence>
<keyword evidence="5 6" id="KW-0131">Cell cycle</keyword>
<dbReference type="AlphaFoldDB" id="A0A095C3P1"/>
<evidence type="ECO:0000256" key="7">
    <source>
        <dbReference type="SAM" id="Coils"/>
    </source>
</evidence>
<organism evidence="10 11">
    <name type="scientific">Cryptococcus deuterogattii (strain R265)</name>
    <name type="common">Cryptococcus gattii VGII (strain R265)</name>
    <dbReference type="NCBI Taxonomy" id="294750"/>
    <lineage>
        <taxon>Eukaryota</taxon>
        <taxon>Fungi</taxon>
        <taxon>Dikarya</taxon>
        <taxon>Basidiomycota</taxon>
        <taxon>Agaricomycotina</taxon>
        <taxon>Tremellomycetes</taxon>
        <taxon>Tremellales</taxon>
        <taxon>Cryptococcaceae</taxon>
        <taxon>Cryptococcus</taxon>
        <taxon>Cryptococcus gattii species complex</taxon>
    </lineage>
</organism>
<dbReference type="GO" id="GO:0043111">
    <property type="term" value="P:replication fork arrest"/>
    <property type="evidence" value="ECO:0007669"/>
    <property type="project" value="TreeGrafter"/>
</dbReference>
<feature type="coiled-coil region" evidence="7">
    <location>
        <begin position="343"/>
        <end position="370"/>
    </location>
</feature>
<feature type="compositionally biased region" description="Low complexity" evidence="8">
    <location>
        <begin position="289"/>
        <end position="300"/>
    </location>
</feature>
<evidence type="ECO:0000256" key="1">
    <source>
        <dbReference type="ARBA" id="ARBA00004123"/>
    </source>
</evidence>
<dbReference type="RefSeq" id="XP_062881165.1">
    <property type="nucleotide sequence ID" value="XM_063025210.1"/>
</dbReference>
<keyword evidence="7" id="KW-0175">Coiled coil</keyword>
<dbReference type="KEGG" id="cdeu:CNBG_1045"/>
<evidence type="ECO:0000256" key="4">
    <source>
        <dbReference type="ARBA" id="ARBA00023242"/>
    </source>
</evidence>
<evidence type="ECO:0000256" key="5">
    <source>
        <dbReference type="ARBA" id="ARBA00023306"/>
    </source>
</evidence>
<dbReference type="EMBL" id="CP025760">
    <property type="protein sequence ID" value="KGB75207.1"/>
    <property type="molecule type" value="Genomic_DNA"/>
</dbReference>
<comment type="subcellular location">
    <subcellularLocation>
        <location evidence="1 6">Nucleus</location>
    </subcellularLocation>
</comment>
<feature type="region of interest" description="Disordered" evidence="8">
    <location>
        <begin position="1"/>
        <end position="80"/>
    </location>
</feature>
<dbReference type="Proteomes" id="UP000029445">
    <property type="component" value="Chromosome 2"/>
</dbReference>
<reference evidence="10 11" key="1">
    <citation type="journal article" date="2011" name="MBio">
        <title>Genome variation in Cryptococcus gattii, an emerging pathogen of immunocompetent hosts.</title>
        <authorList>
            <person name="D'Souza C.A."/>
            <person name="Kronstad J.W."/>
            <person name="Taylor G."/>
            <person name="Warren R."/>
            <person name="Yuen M."/>
            <person name="Hu G."/>
            <person name="Jung W.H."/>
            <person name="Sham A."/>
            <person name="Kidd S.E."/>
            <person name="Tangen K."/>
            <person name="Lee N."/>
            <person name="Zeilmaker T."/>
            <person name="Sawkins J."/>
            <person name="McVicker G."/>
            <person name="Shah S."/>
            <person name="Gnerre S."/>
            <person name="Griggs A."/>
            <person name="Zeng Q."/>
            <person name="Bartlett K."/>
            <person name="Li W."/>
            <person name="Wang X."/>
            <person name="Heitman J."/>
            <person name="Stajich J.E."/>
            <person name="Fraser J.A."/>
            <person name="Meyer W."/>
            <person name="Carter D."/>
            <person name="Schein J."/>
            <person name="Krzywinski M."/>
            <person name="Kwon-Chung K.J."/>
            <person name="Varma A."/>
            <person name="Wang J."/>
            <person name="Brunham R."/>
            <person name="Fyfe M."/>
            <person name="Ouellette B.F."/>
            <person name="Siddiqui A."/>
            <person name="Marra M."/>
            <person name="Jones S."/>
            <person name="Holt R."/>
            <person name="Birren B.W."/>
            <person name="Galagan J.E."/>
            <person name="Cuomo C.A."/>
        </authorList>
    </citation>
    <scope>NUCLEOTIDE SEQUENCE [LARGE SCALE GENOMIC DNA]</scope>
    <source>
        <strain evidence="10 11">R265</strain>
    </source>
</reference>
<feature type="compositionally biased region" description="Polar residues" evidence="8">
    <location>
        <begin position="27"/>
        <end position="45"/>
    </location>
</feature>
<evidence type="ECO:0000256" key="6">
    <source>
        <dbReference type="RuleBase" id="RU366049"/>
    </source>
</evidence>
<dbReference type="GO" id="GO:0006974">
    <property type="term" value="P:DNA damage response"/>
    <property type="evidence" value="ECO:0007669"/>
    <property type="project" value="UniProtKB-KW"/>
</dbReference>
<dbReference type="GO" id="GO:0000076">
    <property type="term" value="P:DNA replication checkpoint signaling"/>
    <property type="evidence" value="ECO:0007669"/>
    <property type="project" value="UniProtKB-UniRule"/>
</dbReference>
<comment type="function">
    <text evidence="6">Plays an important role in the control of DNA replication and the maintenance of replication fork stability.</text>
</comment>
<keyword evidence="11" id="KW-1185">Reference proteome</keyword>
<dbReference type="GO" id="GO:0003677">
    <property type="term" value="F:DNA binding"/>
    <property type="evidence" value="ECO:0007669"/>
    <property type="project" value="TreeGrafter"/>
</dbReference>
<sequence length="394" mass="42104">MAGLQDLFNSPPRPPPPRSIHSLSPSTPARATRPNQNPLFFSPGQSPGFEPAGRGTSGFEDGARDVPLFGRSPSPPAGPQVIRMEEQREQDATNGIVRIRQAVDVLPAGDTAFGGGGSGTFTAGTAGTAGGGRAGGWNNGVSVNNSVIRDPLAGLGADDDEDGEQGDGIEKKRVIAKVDADRLLSEKGIPALCRAAKKFRPRGKGHEADDLRRVLNMYQMWAHGMFPKGDFAYTMHRTETVCRSRRMESALSGFRDAFNPRPPTPPREFSNSPRASRSRSRSPSRARSRSGSPTRARSASLHSNSNSFRVPTYTTAQRHAMGQLLKPADPQNELNDGPDMEDLMAMEEEMAVEAEAAAEAERAMADLDAEAGMKTGAGVGTRAGEEDEFGGLYD</sequence>